<name>A0A085JIK5_9GAMM</name>
<keyword evidence="2 6" id="KW-0489">Methyltransferase</keyword>
<evidence type="ECO:0000256" key="6">
    <source>
        <dbReference type="HAMAP-Rule" id="MF_01872"/>
    </source>
</evidence>
<comment type="subcellular location">
    <subcellularLocation>
        <location evidence="6">Cytoplasm</location>
    </subcellularLocation>
</comment>
<dbReference type="AlphaFoldDB" id="A0A085JIK5"/>
<protein>
    <recommendedName>
        <fullName evidence="6">tRNA1(Val) (adenine(37)-N6)-methyltransferase</fullName>
        <ecNumber evidence="6">2.1.1.223</ecNumber>
    </recommendedName>
    <alternativeName>
        <fullName evidence="6">tRNA m6A37 methyltransferase</fullName>
    </alternativeName>
</protein>
<dbReference type="Pfam" id="PF05175">
    <property type="entry name" value="MTS"/>
    <property type="match status" value="1"/>
</dbReference>
<dbReference type="GO" id="GO:0005737">
    <property type="term" value="C:cytoplasm"/>
    <property type="evidence" value="ECO:0007669"/>
    <property type="project" value="UniProtKB-SubCell"/>
</dbReference>
<dbReference type="EC" id="2.1.1.223" evidence="6"/>
<dbReference type="PANTHER" id="PTHR47739">
    <property type="entry name" value="TRNA1(VAL) (ADENINE(37)-N6)-METHYLTRANSFERASE"/>
    <property type="match status" value="1"/>
</dbReference>
<dbReference type="RefSeq" id="WP_029991188.1">
    <property type="nucleotide sequence ID" value="NZ_ATMJ01000044.1"/>
</dbReference>
<comment type="function">
    <text evidence="6">Specifically methylates the adenine in position 37 of tRNA(1)(Val) (anticodon cmo5UAC).</text>
</comment>
<keyword evidence="3 6" id="KW-0808">Transferase</keyword>
<dbReference type="InterPro" id="IPR007848">
    <property type="entry name" value="Small_mtfrase_dom"/>
</dbReference>
<dbReference type="GO" id="GO:0032259">
    <property type="term" value="P:methylation"/>
    <property type="evidence" value="ECO:0007669"/>
    <property type="project" value="UniProtKB-KW"/>
</dbReference>
<evidence type="ECO:0000256" key="5">
    <source>
        <dbReference type="ARBA" id="ARBA00022694"/>
    </source>
</evidence>
<reference evidence="8 9" key="1">
    <citation type="submission" date="2014-05" db="EMBL/GenBank/DDBJ databases">
        <title>ATOL: Assembling a taxonomically balanced genome-scale reconstruction of the evolutionary history of the Enterobacteriaceae.</title>
        <authorList>
            <person name="Plunkett G.III."/>
            <person name="Neeno-Eckwall E.C."/>
            <person name="Glasner J.D."/>
            <person name="Perna N.T."/>
        </authorList>
    </citation>
    <scope>NUCLEOTIDE SEQUENCE [LARGE SCALE GENOMIC DNA]</scope>
    <source>
        <strain evidence="8 9">ATCC 33301</strain>
    </source>
</reference>
<dbReference type="Proteomes" id="UP000028602">
    <property type="component" value="Unassembled WGS sequence"/>
</dbReference>
<proteinExistence type="inferred from homology"/>
<dbReference type="GO" id="GO:0008033">
    <property type="term" value="P:tRNA processing"/>
    <property type="evidence" value="ECO:0007669"/>
    <property type="project" value="UniProtKB-UniRule"/>
</dbReference>
<evidence type="ECO:0000256" key="3">
    <source>
        <dbReference type="ARBA" id="ARBA00022679"/>
    </source>
</evidence>
<dbReference type="InterPro" id="IPR022882">
    <property type="entry name" value="tRNA_adenine-N6_MeTrfase"/>
</dbReference>
<evidence type="ECO:0000259" key="7">
    <source>
        <dbReference type="Pfam" id="PF05175"/>
    </source>
</evidence>
<comment type="catalytic activity">
    <reaction evidence="6">
        <text>adenosine(37) in tRNA1(Val) + S-adenosyl-L-methionine = N(6)-methyladenosine(37) in tRNA1(Val) + S-adenosyl-L-homocysteine + H(+)</text>
        <dbReference type="Rhea" id="RHEA:43160"/>
        <dbReference type="Rhea" id="RHEA-COMP:10369"/>
        <dbReference type="Rhea" id="RHEA-COMP:10370"/>
        <dbReference type="ChEBI" id="CHEBI:15378"/>
        <dbReference type="ChEBI" id="CHEBI:57856"/>
        <dbReference type="ChEBI" id="CHEBI:59789"/>
        <dbReference type="ChEBI" id="CHEBI:74411"/>
        <dbReference type="ChEBI" id="CHEBI:74449"/>
        <dbReference type="EC" id="2.1.1.223"/>
    </reaction>
</comment>
<dbReference type="GO" id="GO:0003676">
    <property type="term" value="F:nucleic acid binding"/>
    <property type="evidence" value="ECO:0007669"/>
    <property type="project" value="InterPro"/>
</dbReference>
<dbReference type="eggNOG" id="COG4123">
    <property type="taxonomic scope" value="Bacteria"/>
</dbReference>
<keyword evidence="1 6" id="KW-0963">Cytoplasm</keyword>
<evidence type="ECO:0000313" key="9">
    <source>
        <dbReference type="Proteomes" id="UP000028602"/>
    </source>
</evidence>
<comment type="similarity">
    <text evidence="6">Belongs to the methyltransferase superfamily. tRNA (adenine-N(6)-)-methyltransferase family.</text>
</comment>
<dbReference type="SUPFAM" id="SSF53335">
    <property type="entry name" value="S-adenosyl-L-methionine-dependent methyltransferases"/>
    <property type="match status" value="1"/>
</dbReference>
<dbReference type="OrthoDB" id="5383291at2"/>
<evidence type="ECO:0000256" key="4">
    <source>
        <dbReference type="ARBA" id="ARBA00022691"/>
    </source>
</evidence>
<sequence>MPVARTFRKNGFTFRQFFVAHDKCGMKVSTDGIILGAGAPLPVDGRALDIGSGSGLISLMLAQRLHAQGRSPVIDAIELEAAAVEQSRENIAESPWPGSITVHHADILHWCAGEQVRYSVIVSNPPFYTPGPECRDTARQTARYTHTLTHETLLLRAKQLITADGLFCVILPAEAGPGFMHLAETSGWHLRQQLKITEYEQKAPHRLLLTFSPSAAETVQQTLVIRAPSGNYSDDYQAMTGEFYLPKPRE</sequence>
<dbReference type="HAMAP" id="MF_01872">
    <property type="entry name" value="tRNA_methyltr_YfiC"/>
    <property type="match status" value="1"/>
</dbReference>
<keyword evidence="9" id="KW-1185">Reference proteome</keyword>
<dbReference type="PROSITE" id="PS00092">
    <property type="entry name" value="N6_MTASE"/>
    <property type="match status" value="1"/>
</dbReference>
<dbReference type="CDD" id="cd02440">
    <property type="entry name" value="AdoMet_MTases"/>
    <property type="match status" value="1"/>
</dbReference>
<keyword evidence="5 6" id="KW-0819">tRNA processing</keyword>
<feature type="domain" description="Methyltransferase small" evidence="7">
    <location>
        <begin position="44"/>
        <end position="131"/>
    </location>
</feature>
<evidence type="ECO:0000313" key="8">
    <source>
        <dbReference type="EMBL" id="KFD20301.1"/>
    </source>
</evidence>
<dbReference type="InterPro" id="IPR050210">
    <property type="entry name" value="tRNA_Adenine-N(6)_MTase"/>
</dbReference>
<dbReference type="InterPro" id="IPR002052">
    <property type="entry name" value="DNA_methylase_N6_adenine_CS"/>
</dbReference>
<keyword evidence="4 6" id="KW-0949">S-adenosyl-L-methionine</keyword>
<dbReference type="PANTHER" id="PTHR47739:SF1">
    <property type="entry name" value="TRNA1(VAL) (ADENINE(37)-N6)-METHYLTRANSFERASE"/>
    <property type="match status" value="1"/>
</dbReference>
<accession>A0A085JIK5</accession>
<dbReference type="EMBL" id="JMPR01000024">
    <property type="protein sequence ID" value="KFD20301.1"/>
    <property type="molecule type" value="Genomic_DNA"/>
</dbReference>
<evidence type="ECO:0000256" key="1">
    <source>
        <dbReference type="ARBA" id="ARBA00022490"/>
    </source>
</evidence>
<organism evidence="8 9">
    <name type="scientific">Tatumella ptyseos ATCC 33301</name>
    <dbReference type="NCBI Taxonomy" id="1005995"/>
    <lineage>
        <taxon>Bacteria</taxon>
        <taxon>Pseudomonadati</taxon>
        <taxon>Pseudomonadota</taxon>
        <taxon>Gammaproteobacteria</taxon>
        <taxon>Enterobacterales</taxon>
        <taxon>Erwiniaceae</taxon>
        <taxon>Tatumella</taxon>
    </lineage>
</organism>
<dbReference type="GO" id="GO:0016430">
    <property type="term" value="F:tRNA (adenine-N6)-methyltransferase activity"/>
    <property type="evidence" value="ECO:0007669"/>
    <property type="project" value="UniProtKB-UniRule"/>
</dbReference>
<dbReference type="InterPro" id="IPR029063">
    <property type="entry name" value="SAM-dependent_MTases_sf"/>
</dbReference>
<gene>
    <name evidence="8" type="primary">yfiC</name>
    <name evidence="8" type="ORF">GTPT_1391</name>
</gene>
<comment type="caution">
    <text evidence="8">The sequence shown here is derived from an EMBL/GenBank/DDBJ whole genome shotgun (WGS) entry which is preliminary data.</text>
</comment>
<evidence type="ECO:0000256" key="2">
    <source>
        <dbReference type="ARBA" id="ARBA00022603"/>
    </source>
</evidence>
<dbReference type="Gene3D" id="3.40.50.150">
    <property type="entry name" value="Vaccinia Virus protein VP39"/>
    <property type="match status" value="1"/>
</dbReference>